<dbReference type="EMBL" id="ACFG01000004">
    <property type="protein sequence ID" value="EEH64534.1"/>
    <property type="molecule type" value="Genomic_DNA"/>
</dbReference>
<sequence>MKIYLAHSNATRRELITQRLKLYNLPAELATLSTVTDSVSLDAEKSLLLIDQAETVTTDLTEILKLPWKKILRLGVDLELPGEEPLLYEILSRLLHPTRYPLILLTSGKSKSGCTKLATHPRLMSLQPRTTKPTLIRVNLLEDPQFRQRVKTPHTHLTWPAETDLKGIITEYLPAGEIVIDGGKECSAPSDKKYLAQILCQLSHTAPTVVDAGRISAELNELAVATNAKILLIDQRWKTAAETKLLAQKWEIPIIRSYRRIRELLAEESHA</sequence>
<gene>
    <name evidence="1" type="ORF">HMPREF0044_0271</name>
</gene>
<dbReference type="STRING" id="525245.HMPREF0044_0271"/>
<comment type="caution">
    <text evidence="1">The sequence shown here is derived from an EMBL/GenBank/DDBJ whole genome shotgun (WGS) entry which is preliminary data.</text>
</comment>
<dbReference type="AlphaFoldDB" id="C0VYN1"/>
<dbReference type="eggNOG" id="ENOG5031HS2">
    <property type="taxonomic scope" value="Bacteria"/>
</dbReference>
<organism evidence="1 2">
    <name type="scientific">Gleimia coleocanis DSM 15436</name>
    <dbReference type="NCBI Taxonomy" id="525245"/>
    <lineage>
        <taxon>Bacteria</taxon>
        <taxon>Bacillati</taxon>
        <taxon>Actinomycetota</taxon>
        <taxon>Actinomycetes</taxon>
        <taxon>Actinomycetales</taxon>
        <taxon>Actinomycetaceae</taxon>
        <taxon>Gleimia</taxon>
    </lineage>
</organism>
<dbReference type="HOGENOM" id="CLU_1025385_0_0_11"/>
<keyword evidence="2" id="KW-1185">Reference proteome</keyword>
<dbReference type="Proteomes" id="UP000010301">
    <property type="component" value="Unassembled WGS sequence"/>
</dbReference>
<reference evidence="1 2" key="1">
    <citation type="submission" date="2009-01" db="EMBL/GenBank/DDBJ databases">
        <authorList>
            <person name="Qin X."/>
            <person name="Bachman B."/>
            <person name="Battles P."/>
            <person name="Bell A."/>
            <person name="Bess C."/>
            <person name="Bickham C."/>
            <person name="Chaboub L."/>
            <person name="Chen D."/>
            <person name="Coyle M."/>
            <person name="Deiros D.R."/>
            <person name="Dinh H."/>
            <person name="Forbes L."/>
            <person name="Fowler G."/>
            <person name="Francisco L."/>
            <person name="Fu Q."/>
            <person name="Gubbala S."/>
            <person name="Hale W."/>
            <person name="Han Y."/>
            <person name="Hemphill L."/>
            <person name="Highlander S.K."/>
            <person name="Hirani K."/>
            <person name="Hogues M."/>
            <person name="Jackson L."/>
            <person name="Jakkamsetti A."/>
            <person name="Javaid M."/>
            <person name="Jiang H."/>
            <person name="Korchina V."/>
            <person name="Kovar C."/>
            <person name="Lara F."/>
            <person name="Lee S."/>
            <person name="Mata R."/>
            <person name="Mathew T."/>
            <person name="Moen C."/>
            <person name="Morales K."/>
            <person name="Munidasa M."/>
            <person name="Nazareth L."/>
            <person name="Ngo R."/>
            <person name="Nguyen L."/>
            <person name="Okwuonu G."/>
            <person name="Ongeri F."/>
            <person name="Patil S."/>
            <person name="Petrosino J."/>
            <person name="Pham C."/>
            <person name="Pham P."/>
            <person name="Pu L.-L."/>
            <person name="Puazo M."/>
            <person name="Raj R."/>
            <person name="Reid J."/>
            <person name="Rouhana J."/>
            <person name="Saada N."/>
            <person name="Shang Y."/>
            <person name="Simmons D."/>
            <person name="Thornton R."/>
            <person name="Warren J."/>
            <person name="Weissenberger G."/>
            <person name="Zhang J."/>
            <person name="Zhang L."/>
            <person name="Zhou C."/>
            <person name="Zhu D."/>
            <person name="Muzny D."/>
            <person name="Worley K."/>
            <person name="Gibbs R."/>
        </authorList>
    </citation>
    <scope>NUCLEOTIDE SEQUENCE [LARGE SCALE GENOMIC DNA]</scope>
    <source>
        <strain evidence="1 2">DSM 15436</strain>
    </source>
</reference>
<name>C0VYN1_9ACTO</name>
<protein>
    <submittedName>
        <fullName evidence="1">Uncharacterized protein</fullName>
    </submittedName>
</protein>
<accession>C0VYN1</accession>
<dbReference type="RefSeq" id="WP_006547268.1">
    <property type="nucleotide sequence ID" value="NZ_DS999545.1"/>
</dbReference>
<evidence type="ECO:0000313" key="1">
    <source>
        <dbReference type="EMBL" id="EEH64534.1"/>
    </source>
</evidence>
<proteinExistence type="predicted"/>
<evidence type="ECO:0000313" key="2">
    <source>
        <dbReference type="Proteomes" id="UP000010301"/>
    </source>
</evidence>